<protein>
    <submittedName>
        <fullName evidence="2">Uncharacterized protein</fullName>
    </submittedName>
</protein>
<evidence type="ECO:0000313" key="2">
    <source>
        <dbReference type="EMBL" id="SDY17713.1"/>
    </source>
</evidence>
<evidence type="ECO:0000256" key="1">
    <source>
        <dbReference type="SAM" id="Phobius"/>
    </source>
</evidence>
<dbReference type="AlphaFoldDB" id="A0A1H3HQH0"/>
<reference evidence="3" key="1">
    <citation type="submission" date="2016-10" db="EMBL/GenBank/DDBJ databases">
        <authorList>
            <person name="Varghese N."/>
            <person name="Submissions S."/>
        </authorList>
    </citation>
    <scope>NUCLEOTIDE SEQUENCE [LARGE SCALE GENOMIC DNA]</scope>
    <source>
        <strain evidence="3">SP</strain>
    </source>
</reference>
<keyword evidence="1" id="KW-1133">Transmembrane helix</keyword>
<name>A0A1H3HQH0_9BACI</name>
<organism evidence="2 3">
    <name type="scientific">Evansella caseinilytica</name>
    <dbReference type="NCBI Taxonomy" id="1503961"/>
    <lineage>
        <taxon>Bacteria</taxon>
        <taxon>Bacillati</taxon>
        <taxon>Bacillota</taxon>
        <taxon>Bacilli</taxon>
        <taxon>Bacillales</taxon>
        <taxon>Bacillaceae</taxon>
        <taxon>Evansella</taxon>
    </lineage>
</organism>
<evidence type="ECO:0000313" key="3">
    <source>
        <dbReference type="Proteomes" id="UP000198935"/>
    </source>
</evidence>
<keyword evidence="1" id="KW-0472">Membrane</keyword>
<gene>
    <name evidence="2" type="ORF">SAMN05421736_101581</name>
</gene>
<accession>A0A1H3HQH0</accession>
<proteinExistence type="predicted"/>
<feature type="transmembrane region" description="Helical" evidence="1">
    <location>
        <begin position="20"/>
        <end position="44"/>
    </location>
</feature>
<sequence length="52" mass="5571">MDVASLITQSIKCSGMKERFYRGGLFIALAQVRALGPAAALSFIDRSDALPI</sequence>
<keyword evidence="1" id="KW-0812">Transmembrane</keyword>
<dbReference type="Proteomes" id="UP000198935">
    <property type="component" value="Unassembled WGS sequence"/>
</dbReference>
<dbReference type="EMBL" id="FNPI01000001">
    <property type="protein sequence ID" value="SDY17713.1"/>
    <property type="molecule type" value="Genomic_DNA"/>
</dbReference>
<keyword evidence="3" id="KW-1185">Reference proteome</keyword>